<proteinExistence type="predicted"/>
<sequence length="90" mass="10140">MTSIKAANAKEVASYVIAIANEKLKALKEATFSKKTIVSKGYPRVQKQHDNLVLSLAPNLKNLNGLILWYDKPQLVDYAIETIINNYYDI</sequence>
<evidence type="ECO:0000313" key="2">
    <source>
        <dbReference type="Proteomes" id="UP000235145"/>
    </source>
</evidence>
<dbReference type="EMBL" id="NBSK02000004">
    <property type="protein sequence ID" value="KAJ0209396.1"/>
    <property type="molecule type" value="Genomic_DNA"/>
</dbReference>
<organism evidence="1 2">
    <name type="scientific">Lactuca sativa</name>
    <name type="common">Garden lettuce</name>
    <dbReference type="NCBI Taxonomy" id="4236"/>
    <lineage>
        <taxon>Eukaryota</taxon>
        <taxon>Viridiplantae</taxon>
        <taxon>Streptophyta</taxon>
        <taxon>Embryophyta</taxon>
        <taxon>Tracheophyta</taxon>
        <taxon>Spermatophyta</taxon>
        <taxon>Magnoliopsida</taxon>
        <taxon>eudicotyledons</taxon>
        <taxon>Gunneridae</taxon>
        <taxon>Pentapetalae</taxon>
        <taxon>asterids</taxon>
        <taxon>campanulids</taxon>
        <taxon>Asterales</taxon>
        <taxon>Asteraceae</taxon>
        <taxon>Cichorioideae</taxon>
        <taxon>Cichorieae</taxon>
        <taxon>Lactucinae</taxon>
        <taxon>Lactuca</taxon>
    </lineage>
</organism>
<dbReference type="AlphaFoldDB" id="A0A9R1VRP9"/>
<dbReference type="Proteomes" id="UP000235145">
    <property type="component" value="Unassembled WGS sequence"/>
</dbReference>
<protein>
    <submittedName>
        <fullName evidence="1">Uncharacterized protein</fullName>
    </submittedName>
</protein>
<name>A0A9R1VRP9_LACSA</name>
<gene>
    <name evidence="1" type="ORF">LSAT_V11C400186460</name>
</gene>
<reference evidence="1 2" key="1">
    <citation type="journal article" date="2017" name="Nat. Commun.">
        <title>Genome assembly with in vitro proximity ligation data and whole-genome triplication in lettuce.</title>
        <authorList>
            <person name="Reyes-Chin-Wo S."/>
            <person name="Wang Z."/>
            <person name="Yang X."/>
            <person name="Kozik A."/>
            <person name="Arikit S."/>
            <person name="Song C."/>
            <person name="Xia L."/>
            <person name="Froenicke L."/>
            <person name="Lavelle D.O."/>
            <person name="Truco M.J."/>
            <person name="Xia R."/>
            <person name="Zhu S."/>
            <person name="Xu C."/>
            <person name="Xu H."/>
            <person name="Xu X."/>
            <person name="Cox K."/>
            <person name="Korf I."/>
            <person name="Meyers B.C."/>
            <person name="Michelmore R.W."/>
        </authorList>
    </citation>
    <scope>NUCLEOTIDE SEQUENCE [LARGE SCALE GENOMIC DNA]</scope>
    <source>
        <strain evidence="2">cv. Salinas</strain>
        <tissue evidence="1">Seedlings</tissue>
    </source>
</reference>
<keyword evidence="2" id="KW-1185">Reference proteome</keyword>
<evidence type="ECO:0000313" key="1">
    <source>
        <dbReference type="EMBL" id="KAJ0209396.1"/>
    </source>
</evidence>
<comment type="caution">
    <text evidence="1">The sequence shown here is derived from an EMBL/GenBank/DDBJ whole genome shotgun (WGS) entry which is preliminary data.</text>
</comment>
<accession>A0A9R1VRP9</accession>